<evidence type="ECO:0000256" key="3">
    <source>
        <dbReference type="ARBA" id="ARBA00017144"/>
    </source>
</evidence>
<evidence type="ECO:0000256" key="10">
    <source>
        <dbReference type="ARBA" id="ARBA00057735"/>
    </source>
</evidence>
<protein>
    <recommendedName>
        <fullName evidence="3 11">Thymidylate kinase</fullName>
        <ecNumber evidence="2 11">2.7.4.9</ecNumber>
    </recommendedName>
    <alternativeName>
        <fullName evidence="11">dTMP kinase</fullName>
    </alternativeName>
</protein>
<dbReference type="RefSeq" id="WP_121485493.1">
    <property type="nucleotide sequence ID" value="NZ_QQXL01000006.1"/>
</dbReference>
<dbReference type="Proteomes" id="UP000273119">
    <property type="component" value="Unassembled WGS sequence"/>
</dbReference>
<keyword evidence="8 11" id="KW-0067">ATP-binding</keyword>
<evidence type="ECO:0000256" key="11">
    <source>
        <dbReference type="HAMAP-Rule" id="MF_00165"/>
    </source>
</evidence>
<keyword evidence="5 11" id="KW-0545">Nucleotide biosynthesis</keyword>
<dbReference type="GO" id="GO:0005829">
    <property type="term" value="C:cytosol"/>
    <property type="evidence" value="ECO:0007669"/>
    <property type="project" value="TreeGrafter"/>
</dbReference>
<evidence type="ECO:0000256" key="6">
    <source>
        <dbReference type="ARBA" id="ARBA00022741"/>
    </source>
</evidence>
<organism evidence="14 15">
    <name type="scientific">Galactobacter caseinivorans</name>
    <dbReference type="NCBI Taxonomy" id="2676123"/>
    <lineage>
        <taxon>Bacteria</taxon>
        <taxon>Bacillati</taxon>
        <taxon>Actinomycetota</taxon>
        <taxon>Actinomycetes</taxon>
        <taxon>Micrococcales</taxon>
        <taxon>Micrococcaceae</taxon>
        <taxon>Galactobacter</taxon>
    </lineage>
</organism>
<keyword evidence="6 11" id="KW-0547">Nucleotide-binding</keyword>
<dbReference type="GO" id="GO:0006235">
    <property type="term" value="P:dTTP biosynthetic process"/>
    <property type="evidence" value="ECO:0007669"/>
    <property type="project" value="UniProtKB-UniRule"/>
</dbReference>
<comment type="caution">
    <text evidence="14">The sequence shown here is derived from an EMBL/GenBank/DDBJ whole genome shotgun (WGS) entry which is preliminary data.</text>
</comment>
<evidence type="ECO:0000256" key="4">
    <source>
        <dbReference type="ARBA" id="ARBA00022679"/>
    </source>
</evidence>
<evidence type="ECO:0000256" key="5">
    <source>
        <dbReference type="ARBA" id="ARBA00022727"/>
    </source>
</evidence>
<dbReference type="Gene3D" id="3.40.50.300">
    <property type="entry name" value="P-loop containing nucleotide triphosphate hydrolases"/>
    <property type="match status" value="1"/>
</dbReference>
<dbReference type="PANTHER" id="PTHR10344">
    <property type="entry name" value="THYMIDYLATE KINASE"/>
    <property type="match status" value="1"/>
</dbReference>
<dbReference type="PANTHER" id="PTHR10344:SF4">
    <property type="entry name" value="UMP-CMP KINASE 2, MITOCHONDRIAL"/>
    <property type="match status" value="1"/>
</dbReference>
<reference evidence="14 15" key="1">
    <citation type="submission" date="2018-07" db="EMBL/GenBank/DDBJ databases">
        <title>Arthrobacter sp. nov., isolated from raw cow's milk with high bacterial count.</title>
        <authorList>
            <person name="Hahne J."/>
            <person name="Isele D."/>
            <person name="Lipski A."/>
        </authorList>
    </citation>
    <scope>NUCLEOTIDE SEQUENCE [LARGE SCALE GENOMIC DNA]</scope>
    <source>
        <strain evidence="14 15">JZ R-183</strain>
    </source>
</reference>
<keyword evidence="4 11" id="KW-0808">Transferase</keyword>
<name>A0A496PH61_9MICC</name>
<feature type="binding site" evidence="11">
    <location>
        <begin position="24"/>
        <end position="31"/>
    </location>
    <ligand>
        <name>ATP</name>
        <dbReference type="ChEBI" id="CHEBI:30616"/>
    </ligand>
</feature>
<gene>
    <name evidence="11" type="primary">tmk</name>
    <name evidence="14" type="ORF">DWQ67_10065</name>
</gene>
<evidence type="ECO:0000256" key="7">
    <source>
        <dbReference type="ARBA" id="ARBA00022777"/>
    </source>
</evidence>
<evidence type="ECO:0000256" key="8">
    <source>
        <dbReference type="ARBA" id="ARBA00022840"/>
    </source>
</evidence>
<comment type="similarity">
    <text evidence="1 11">Belongs to the thymidylate kinase family.</text>
</comment>
<evidence type="ECO:0000256" key="9">
    <source>
        <dbReference type="ARBA" id="ARBA00048743"/>
    </source>
</evidence>
<keyword evidence="15" id="KW-1185">Reference proteome</keyword>
<evidence type="ECO:0000259" key="13">
    <source>
        <dbReference type="Pfam" id="PF02223"/>
    </source>
</evidence>
<evidence type="ECO:0000256" key="2">
    <source>
        <dbReference type="ARBA" id="ARBA00012980"/>
    </source>
</evidence>
<dbReference type="InterPro" id="IPR018095">
    <property type="entry name" value="Thymidylate_kin_CS"/>
</dbReference>
<evidence type="ECO:0000256" key="12">
    <source>
        <dbReference type="SAM" id="MobiDB-lite"/>
    </source>
</evidence>
<evidence type="ECO:0000313" key="15">
    <source>
        <dbReference type="Proteomes" id="UP000273119"/>
    </source>
</evidence>
<dbReference type="HAMAP" id="MF_00165">
    <property type="entry name" value="Thymidylate_kinase"/>
    <property type="match status" value="1"/>
</dbReference>
<dbReference type="GO" id="GO:0006227">
    <property type="term" value="P:dUDP biosynthetic process"/>
    <property type="evidence" value="ECO:0007669"/>
    <property type="project" value="TreeGrafter"/>
</dbReference>
<dbReference type="GO" id="GO:0004798">
    <property type="term" value="F:dTMP kinase activity"/>
    <property type="evidence" value="ECO:0007669"/>
    <property type="project" value="UniProtKB-UniRule"/>
</dbReference>
<dbReference type="InterPro" id="IPR027417">
    <property type="entry name" value="P-loop_NTPase"/>
</dbReference>
<evidence type="ECO:0000313" key="14">
    <source>
        <dbReference type="EMBL" id="RKW69822.1"/>
    </source>
</evidence>
<dbReference type="PROSITE" id="PS01331">
    <property type="entry name" value="THYMIDYLATE_KINASE"/>
    <property type="match status" value="1"/>
</dbReference>
<sequence length="224" mass="23812">MSSSPAFLPTAPTSGRGFFVTFEGGDGSGKSTQTSRLTSSLVSAGRRVVRTREPGGTPMAETLRGLVLDHGHGPVDARTEALLYSTARASHVAQVIRPALQRGDVVVCDRFVDSSLAYQGVGRGLGLEAVAELNRFASGGLVPDLTVLLDVSAEVGRSRRRNGPGQEDRLESEPDDFHESIRQAFLSLAAASPERYVVLDAGRPQEDLAQEILELVLRRSGGDA</sequence>
<accession>A0A496PH61</accession>
<keyword evidence="7 11" id="KW-0418">Kinase</keyword>
<dbReference type="NCBIfam" id="TIGR00041">
    <property type="entry name" value="DTMP_kinase"/>
    <property type="match status" value="1"/>
</dbReference>
<dbReference type="CDD" id="cd01672">
    <property type="entry name" value="TMPK"/>
    <property type="match status" value="1"/>
</dbReference>
<feature type="region of interest" description="Disordered" evidence="12">
    <location>
        <begin position="156"/>
        <end position="175"/>
    </location>
</feature>
<comment type="catalytic activity">
    <reaction evidence="9 11">
        <text>dTMP + ATP = dTDP + ADP</text>
        <dbReference type="Rhea" id="RHEA:13517"/>
        <dbReference type="ChEBI" id="CHEBI:30616"/>
        <dbReference type="ChEBI" id="CHEBI:58369"/>
        <dbReference type="ChEBI" id="CHEBI:63528"/>
        <dbReference type="ChEBI" id="CHEBI:456216"/>
        <dbReference type="EC" id="2.7.4.9"/>
    </reaction>
</comment>
<comment type="function">
    <text evidence="10 11">Phosphorylation of dTMP to form dTDP in both de novo and salvage pathways of dTTP synthesis.</text>
</comment>
<dbReference type="EC" id="2.7.4.9" evidence="2 11"/>
<dbReference type="FunFam" id="3.40.50.300:FF:000225">
    <property type="entry name" value="Thymidylate kinase"/>
    <property type="match status" value="1"/>
</dbReference>
<evidence type="ECO:0000256" key="1">
    <source>
        <dbReference type="ARBA" id="ARBA00009776"/>
    </source>
</evidence>
<dbReference type="GO" id="GO:0005524">
    <property type="term" value="F:ATP binding"/>
    <property type="evidence" value="ECO:0007669"/>
    <property type="project" value="UniProtKB-UniRule"/>
</dbReference>
<dbReference type="InterPro" id="IPR018094">
    <property type="entry name" value="Thymidylate_kinase"/>
</dbReference>
<dbReference type="EMBL" id="QQXL01000006">
    <property type="protein sequence ID" value="RKW69822.1"/>
    <property type="molecule type" value="Genomic_DNA"/>
</dbReference>
<dbReference type="Pfam" id="PF02223">
    <property type="entry name" value="Thymidylate_kin"/>
    <property type="match status" value="1"/>
</dbReference>
<dbReference type="GO" id="GO:0006233">
    <property type="term" value="P:dTDP biosynthetic process"/>
    <property type="evidence" value="ECO:0007669"/>
    <property type="project" value="InterPro"/>
</dbReference>
<dbReference type="AlphaFoldDB" id="A0A496PH61"/>
<proteinExistence type="inferred from homology"/>
<feature type="domain" description="Thymidylate kinase-like" evidence="13">
    <location>
        <begin position="22"/>
        <end position="212"/>
    </location>
</feature>
<feature type="compositionally biased region" description="Basic and acidic residues" evidence="12">
    <location>
        <begin position="166"/>
        <end position="175"/>
    </location>
</feature>
<dbReference type="InterPro" id="IPR039430">
    <property type="entry name" value="Thymidylate_kin-like_dom"/>
</dbReference>
<dbReference type="SUPFAM" id="SSF52540">
    <property type="entry name" value="P-loop containing nucleoside triphosphate hydrolases"/>
    <property type="match status" value="1"/>
</dbReference>